<dbReference type="OrthoDB" id="1001832at2759"/>
<dbReference type="SUPFAM" id="SSF56219">
    <property type="entry name" value="DNase I-like"/>
    <property type="match status" value="1"/>
</dbReference>
<dbReference type="Proteomes" id="UP000701853">
    <property type="component" value="Chromosome 8"/>
</dbReference>
<name>A0A8J5ZET7_9ROSI</name>
<reference evidence="1 2" key="1">
    <citation type="journal article" date="2021" name="bioRxiv">
        <title>The Gossypium anomalum genome as a resource for cotton improvement and evolutionary analysis of hybrid incompatibility.</title>
        <authorList>
            <person name="Grover C.E."/>
            <person name="Yuan D."/>
            <person name="Arick M.A."/>
            <person name="Miller E.R."/>
            <person name="Hu G."/>
            <person name="Peterson D.G."/>
            <person name="Wendel J.F."/>
            <person name="Udall J.A."/>
        </authorList>
    </citation>
    <scope>NUCLEOTIDE SEQUENCE [LARGE SCALE GENOMIC DNA]</scope>
    <source>
        <strain evidence="1">JFW-Udall</strain>
        <tissue evidence="1">Leaf</tissue>
    </source>
</reference>
<accession>A0A8J5ZET7</accession>
<sequence>MNWMTLKSEFLAQVANHPNFHRFLKEYLREFDLGVVVLVETRISGVKADKVIKNIACGFSRGIWILWKDTLKLPEINEWVYFTGVYGSLRWSIRKELWKELVTLTLCLVKMINKGFCDVSRLKDLGFKGQVFERIDRALGNSQWEMLMSDTTIYHLQRVKFDHRPLAIWCGKDRGRKLSRPFRFLSGWLSHNGFGQFKSPLKSLQKQQKSETEKSLIELESVLDNEELLWKQKSRSNWLTLGDRKTKRRVNQINALKLEDGMWCYEEEMLKYEAMSFYQRLYTEEKGNMGRFLVR</sequence>
<protein>
    <submittedName>
        <fullName evidence="1">Uncharacterized protein</fullName>
    </submittedName>
</protein>
<keyword evidence="2" id="KW-1185">Reference proteome</keyword>
<evidence type="ECO:0000313" key="1">
    <source>
        <dbReference type="EMBL" id="KAG8486814.1"/>
    </source>
</evidence>
<dbReference type="AlphaFoldDB" id="A0A8J5ZET7"/>
<gene>
    <name evidence="1" type="ORF">CXB51_020359</name>
</gene>
<organism evidence="1 2">
    <name type="scientific">Gossypium anomalum</name>
    <dbReference type="NCBI Taxonomy" id="47600"/>
    <lineage>
        <taxon>Eukaryota</taxon>
        <taxon>Viridiplantae</taxon>
        <taxon>Streptophyta</taxon>
        <taxon>Embryophyta</taxon>
        <taxon>Tracheophyta</taxon>
        <taxon>Spermatophyta</taxon>
        <taxon>Magnoliopsida</taxon>
        <taxon>eudicotyledons</taxon>
        <taxon>Gunneridae</taxon>
        <taxon>Pentapetalae</taxon>
        <taxon>rosids</taxon>
        <taxon>malvids</taxon>
        <taxon>Malvales</taxon>
        <taxon>Malvaceae</taxon>
        <taxon>Malvoideae</taxon>
        <taxon>Gossypium</taxon>
    </lineage>
</organism>
<dbReference type="InterPro" id="IPR036691">
    <property type="entry name" value="Endo/exonu/phosph_ase_sf"/>
</dbReference>
<evidence type="ECO:0000313" key="2">
    <source>
        <dbReference type="Proteomes" id="UP000701853"/>
    </source>
</evidence>
<dbReference type="PANTHER" id="PTHR33710">
    <property type="entry name" value="BNAC02G09200D PROTEIN"/>
    <property type="match status" value="1"/>
</dbReference>
<dbReference type="PANTHER" id="PTHR33710:SF77">
    <property type="entry name" value="DNASE I-LIKE SUPERFAMILY PROTEIN"/>
    <property type="match status" value="1"/>
</dbReference>
<dbReference type="EMBL" id="JAHUZN010000008">
    <property type="protein sequence ID" value="KAG8486814.1"/>
    <property type="molecule type" value="Genomic_DNA"/>
</dbReference>
<proteinExistence type="predicted"/>
<comment type="caution">
    <text evidence="1">The sequence shown here is derived from an EMBL/GenBank/DDBJ whole genome shotgun (WGS) entry which is preliminary data.</text>
</comment>